<sequence length="90" mass="9600">MASAPCGSGASDKDSTSWQSTAGNGTNQRSGSSTSCIVTGVAYANHNLDYHCYTRVSSTETWTYLRNDATNVYGWIRDDKLSDGGSFNAC</sequence>
<dbReference type="Proteomes" id="UP001431429">
    <property type="component" value="Unassembled WGS sequence"/>
</dbReference>
<feature type="compositionally biased region" description="Polar residues" evidence="1">
    <location>
        <begin position="16"/>
        <end position="33"/>
    </location>
</feature>
<evidence type="ECO:0000313" key="2">
    <source>
        <dbReference type="EMBL" id="MCM2393336.1"/>
    </source>
</evidence>
<comment type="caution">
    <text evidence="2">The sequence shown here is derived from an EMBL/GenBank/DDBJ whole genome shotgun (WGS) entry which is preliminary data.</text>
</comment>
<proteinExistence type="predicted"/>
<dbReference type="EMBL" id="JAMQAW010000070">
    <property type="protein sequence ID" value="MCM2393336.1"/>
    <property type="molecule type" value="Genomic_DNA"/>
</dbReference>
<evidence type="ECO:0000256" key="1">
    <source>
        <dbReference type="SAM" id="MobiDB-lite"/>
    </source>
</evidence>
<name>A0ABT0UYJ2_9ACTN</name>
<reference evidence="2" key="1">
    <citation type="submission" date="2022-06" db="EMBL/GenBank/DDBJ databases">
        <title>Genome public.</title>
        <authorList>
            <person name="Sun Q."/>
        </authorList>
    </citation>
    <scope>NUCLEOTIDE SEQUENCE</scope>
    <source>
        <strain evidence="2">CWNU-1</strain>
    </source>
</reference>
<gene>
    <name evidence="2" type="ORF">NBG84_34535</name>
</gene>
<organism evidence="2 3">
    <name type="scientific">Streptomyces albipurpureus</name>
    <dbReference type="NCBI Taxonomy" id="2897419"/>
    <lineage>
        <taxon>Bacteria</taxon>
        <taxon>Bacillati</taxon>
        <taxon>Actinomycetota</taxon>
        <taxon>Actinomycetes</taxon>
        <taxon>Kitasatosporales</taxon>
        <taxon>Streptomycetaceae</taxon>
        <taxon>Streptomyces</taxon>
    </lineage>
</organism>
<evidence type="ECO:0000313" key="3">
    <source>
        <dbReference type="Proteomes" id="UP001431429"/>
    </source>
</evidence>
<accession>A0ABT0UYJ2</accession>
<dbReference type="RefSeq" id="WP_250923632.1">
    <property type="nucleotide sequence ID" value="NZ_JAMQAW010000070.1"/>
</dbReference>
<feature type="region of interest" description="Disordered" evidence="1">
    <location>
        <begin position="1"/>
        <end position="33"/>
    </location>
</feature>
<keyword evidence="3" id="KW-1185">Reference proteome</keyword>
<protein>
    <submittedName>
        <fullName evidence="2">SH3 domain-containing protein</fullName>
    </submittedName>
</protein>